<comment type="caution">
    <text evidence="1">The sequence shown here is derived from an EMBL/GenBank/DDBJ whole genome shotgun (WGS) entry which is preliminary data.</text>
</comment>
<dbReference type="InterPro" id="IPR021352">
    <property type="entry name" value="DUF2971"/>
</dbReference>
<accession>A0A6L4U3B5</accession>
<dbReference type="RefSeq" id="WP_081291485.1">
    <property type="nucleotide sequence ID" value="NZ_CAXUAF010000047.1"/>
</dbReference>
<dbReference type="Pfam" id="PF11185">
    <property type="entry name" value="DUF2971"/>
    <property type="match status" value="1"/>
</dbReference>
<dbReference type="AlphaFoldDB" id="A0A6L4U3B5"/>
<protein>
    <submittedName>
        <fullName evidence="1">DUF2971 domain-containing protein</fullName>
    </submittedName>
</protein>
<dbReference type="Proteomes" id="UP000476628">
    <property type="component" value="Unassembled WGS sequence"/>
</dbReference>
<sequence length="346" mass="39694">MTDNQQITQFTELPIMDEKCTGTYITQRPKIIYDTIDGTIHRKSVRIPAAKRPSALEPGQIPIIWHYTTLDVLESILKTNSIWASSLNSQNDTQEFSYGIELFHSEATKLYESRFISPKTKELVRDAIRTVDKIDITHCFSISACLERDSTKLWSSYADVIDPVSIGFSAYAALTPRQHPATHKANDFFKGEWRKVIYDINQQRIFISEIFGLIDEMHNREENPVIYRKKLHTVSQTILCAIAFLKSPDFSHEEEVRCVFLNEKDGILYRNGAYGNTPYIEVISSYATDDNTKHERHNESLLPIVSIVVGNSINDNIQKIKQLLNRYGYTHVTAEKTNCHLRAKMG</sequence>
<dbReference type="EMBL" id="WDUB01000038">
    <property type="protein sequence ID" value="KAB7200143.1"/>
    <property type="molecule type" value="Genomic_DNA"/>
</dbReference>
<evidence type="ECO:0000313" key="2">
    <source>
        <dbReference type="Proteomes" id="UP000476628"/>
    </source>
</evidence>
<name>A0A6L4U3B5_BIFLN</name>
<proteinExistence type="predicted"/>
<reference evidence="1 2" key="1">
    <citation type="journal article" date="2019" name="Nat. Med.">
        <title>A library of human gut bacterial isolates paired with longitudinal multiomics data enables mechanistic microbiome research.</title>
        <authorList>
            <person name="Poyet M."/>
            <person name="Groussin M."/>
            <person name="Gibbons S.M."/>
            <person name="Avila-Pacheco J."/>
            <person name="Jiang X."/>
            <person name="Kearney S.M."/>
            <person name="Perrotta A.R."/>
            <person name="Berdy B."/>
            <person name="Zhao S."/>
            <person name="Lieberman T.D."/>
            <person name="Swanson P.K."/>
            <person name="Smith M."/>
            <person name="Roesemann S."/>
            <person name="Alexander J.E."/>
            <person name="Rich S.A."/>
            <person name="Livny J."/>
            <person name="Vlamakis H."/>
            <person name="Clish C."/>
            <person name="Bullock K."/>
            <person name="Deik A."/>
            <person name="Scott J."/>
            <person name="Pierce K.A."/>
            <person name="Xavier R.J."/>
            <person name="Alm E.J."/>
        </authorList>
    </citation>
    <scope>NUCLEOTIDE SEQUENCE [LARGE SCALE GENOMIC DNA]</scope>
    <source>
        <strain evidence="1 2">BIOML-A136</strain>
    </source>
</reference>
<evidence type="ECO:0000313" key="1">
    <source>
        <dbReference type="EMBL" id="KAB7200143.1"/>
    </source>
</evidence>
<gene>
    <name evidence="1" type="ORF">GBC45_11485</name>
</gene>
<organism evidence="1 2">
    <name type="scientific">Bifidobacterium longum</name>
    <dbReference type="NCBI Taxonomy" id="216816"/>
    <lineage>
        <taxon>Bacteria</taxon>
        <taxon>Bacillati</taxon>
        <taxon>Actinomycetota</taxon>
        <taxon>Actinomycetes</taxon>
        <taxon>Bifidobacteriales</taxon>
        <taxon>Bifidobacteriaceae</taxon>
        <taxon>Bifidobacterium</taxon>
    </lineage>
</organism>